<comment type="caution">
    <text evidence="1">The sequence shown here is derived from an EMBL/GenBank/DDBJ whole genome shotgun (WGS) entry which is preliminary data.</text>
</comment>
<gene>
    <name evidence="1" type="ORF">GCHA_1398</name>
</gene>
<proteinExistence type="predicted"/>
<evidence type="ECO:0000313" key="1">
    <source>
        <dbReference type="EMBL" id="GAC09357.1"/>
    </source>
</evidence>
<protein>
    <recommendedName>
        <fullName evidence="3">Carbohydrate-binding domain-containing protein</fullName>
    </recommendedName>
</protein>
<evidence type="ECO:0008006" key="3">
    <source>
        <dbReference type="Google" id="ProtNLM"/>
    </source>
</evidence>
<sequence length="247" mass="27940">MACCEYLAIVFQLAMKASCFKYLCRLTLKHKKVIVKILLTSLSLGAALTLGAADANAAEVIAIEQTDQAPLFDGRCGNEEWKLATKIELPAQVAVYLMHDRNSLFVCAKGKAEDYTVIDLYIEDAQTGHFHNLHASAQLGQRLRTDKEWSETKFWELEDWSGFWVPYAGNEETEEGVRTKFLEGSHREIQVLRKKFLGNSWKMMIEVSGVHHEGQYGAQFIYPDNAVDIDESTWGTFSFSNSKSVRD</sequence>
<reference evidence="1 2" key="1">
    <citation type="journal article" date="2017" name="Antonie Van Leeuwenhoek">
        <title>Rhizobium rhizosphaerae sp. nov., a novel species isolated from rice rhizosphere.</title>
        <authorList>
            <person name="Zhao J.J."/>
            <person name="Zhang J."/>
            <person name="Zhang R.J."/>
            <person name="Zhang C.W."/>
            <person name="Yin H.Q."/>
            <person name="Zhang X.X."/>
        </authorList>
    </citation>
    <scope>NUCLEOTIDE SEQUENCE [LARGE SCALE GENOMIC DNA]</scope>
    <source>
        <strain evidence="1 2">S18K6</strain>
    </source>
</reference>
<dbReference type="AlphaFoldDB" id="A0AAV3UW77"/>
<dbReference type="RefSeq" id="WP_007986382.1">
    <property type="nucleotide sequence ID" value="NZ_BAEM01000022.1"/>
</dbReference>
<dbReference type="Proteomes" id="UP000006320">
    <property type="component" value="Unassembled WGS sequence"/>
</dbReference>
<accession>A0AAV3UW77</accession>
<evidence type="ECO:0000313" key="2">
    <source>
        <dbReference type="Proteomes" id="UP000006320"/>
    </source>
</evidence>
<name>A0AAV3UW77_9ALTE</name>
<dbReference type="EMBL" id="BAEM01000022">
    <property type="protein sequence ID" value="GAC09357.1"/>
    <property type="molecule type" value="Genomic_DNA"/>
</dbReference>
<organism evidence="1 2">
    <name type="scientific">Paraglaciecola chathamensis S18K6</name>
    <dbReference type="NCBI Taxonomy" id="1127672"/>
    <lineage>
        <taxon>Bacteria</taxon>
        <taxon>Pseudomonadati</taxon>
        <taxon>Pseudomonadota</taxon>
        <taxon>Gammaproteobacteria</taxon>
        <taxon>Alteromonadales</taxon>
        <taxon>Alteromonadaceae</taxon>
        <taxon>Paraglaciecola</taxon>
    </lineage>
</organism>